<gene>
    <name evidence="1" type="ORF">KCU76_g4049</name>
</gene>
<dbReference type="AlphaFoldDB" id="A0A9P8EPW5"/>
<name>A0A9P8EPW5_AURME</name>
<reference evidence="1" key="1">
    <citation type="journal article" date="2021" name="J Fungi (Basel)">
        <title>Virulence traits and population genomics of the black yeast Aureobasidium melanogenum.</title>
        <authorList>
            <person name="Cernosa A."/>
            <person name="Sun X."/>
            <person name="Gostincar C."/>
            <person name="Fang C."/>
            <person name="Gunde-Cimerman N."/>
            <person name="Song Z."/>
        </authorList>
    </citation>
    <scope>NUCLEOTIDE SEQUENCE</scope>
    <source>
        <strain evidence="1">EXF-9911</strain>
    </source>
</reference>
<accession>A0A9P8EPW5</accession>
<evidence type="ECO:0000313" key="2">
    <source>
        <dbReference type="Proteomes" id="UP000779574"/>
    </source>
</evidence>
<protein>
    <submittedName>
        <fullName evidence="1">Uncharacterized protein</fullName>
    </submittedName>
</protein>
<reference evidence="1" key="2">
    <citation type="submission" date="2021-08" db="EMBL/GenBank/DDBJ databases">
        <authorList>
            <person name="Gostincar C."/>
            <person name="Sun X."/>
            <person name="Song Z."/>
            <person name="Gunde-Cimerman N."/>
        </authorList>
    </citation>
    <scope>NUCLEOTIDE SEQUENCE</scope>
    <source>
        <strain evidence="1">EXF-9911</strain>
    </source>
</reference>
<comment type="caution">
    <text evidence="1">The sequence shown here is derived from an EMBL/GenBank/DDBJ whole genome shotgun (WGS) entry which is preliminary data.</text>
</comment>
<dbReference type="Proteomes" id="UP000779574">
    <property type="component" value="Unassembled WGS sequence"/>
</dbReference>
<feature type="non-terminal residue" evidence="1">
    <location>
        <position position="401"/>
    </location>
</feature>
<proteinExistence type="predicted"/>
<organism evidence="1 2">
    <name type="scientific">Aureobasidium melanogenum</name>
    <name type="common">Aureobasidium pullulans var. melanogenum</name>
    <dbReference type="NCBI Taxonomy" id="46634"/>
    <lineage>
        <taxon>Eukaryota</taxon>
        <taxon>Fungi</taxon>
        <taxon>Dikarya</taxon>
        <taxon>Ascomycota</taxon>
        <taxon>Pezizomycotina</taxon>
        <taxon>Dothideomycetes</taxon>
        <taxon>Dothideomycetidae</taxon>
        <taxon>Dothideales</taxon>
        <taxon>Saccotheciaceae</taxon>
        <taxon>Aureobasidium</taxon>
    </lineage>
</organism>
<evidence type="ECO:0000313" key="1">
    <source>
        <dbReference type="EMBL" id="KAG9696001.1"/>
    </source>
</evidence>
<sequence length="401" mass="46242">MLHGDKLDKPANLLYASQIPRNFAAANKNAKHPDWYCLLVEPGRHESISYQNPTIKPALRPVQNNPDIHHMLEIRNGFVKRASAQDVEYLKLLHHLVHKVEVIERKKLAELKSVAAADGDDDEDDETYEGDEVHEVDEIHEDECHEDECNTSGIFKVEAIAPLRHVLFEFMHYDWNHKKMGLYCTEHLRQHWLDVQARFAPHHAYILIQKLEEVTGLRSDSERLTVTVGSGQRVENEPFAASSIVHPLPHSITDECCTTKYFAELWEVTEIANGYINVRRSDPASDADVHDVLQRLSEVWHQDLSLLYEKGSHLFFRDLKEQNALQIAINLKSIHSRVPNFCSLAVLPLWHNLPYLYARLKEAYRVSDETAEDLCQHLHVAYDDIITNLYDGDQDMEDAHD</sequence>
<dbReference type="EMBL" id="JAHFXF010000114">
    <property type="protein sequence ID" value="KAG9696001.1"/>
    <property type="molecule type" value="Genomic_DNA"/>
</dbReference>